<keyword evidence="2" id="KW-1185">Reference proteome</keyword>
<evidence type="ECO:0000313" key="2">
    <source>
        <dbReference type="Proteomes" id="UP001158576"/>
    </source>
</evidence>
<dbReference type="InterPro" id="IPR015915">
    <property type="entry name" value="Kelch-typ_b-propeller"/>
</dbReference>
<dbReference type="Proteomes" id="UP001158576">
    <property type="component" value="Chromosome 2"/>
</dbReference>
<sequence length="264" mass="29502">MQTSTTKQTSLTLMTPAMLFIKGEHWILGGYYIERQMVKFDADSCELNLQSSLLEIGHIDGMWGSCAVYNDLAHLCFDEEGVVLGFIFELYEFSCQTFDGENQSVIDAKTAYPHDWASMAVYNDKMWVVGGCDPGEFECTNKVESYDGTSWQLGTDHPTPELKGHLVMAESHGLYGYNGQTVHRFNGSVWTVLGRMSDAQQSYDDVNSGKIVNGYAYAGTDAIDRINMSESYFYSVSLGKDPDGRDFWLYYSPMILVEGPLCGA</sequence>
<reference evidence="1 2" key="1">
    <citation type="submission" date="2021-04" db="EMBL/GenBank/DDBJ databases">
        <authorList>
            <person name="Bliznina A."/>
        </authorList>
    </citation>
    <scope>NUCLEOTIDE SEQUENCE [LARGE SCALE GENOMIC DNA]</scope>
</reference>
<accession>A0ABN7TC20</accession>
<evidence type="ECO:0000313" key="1">
    <source>
        <dbReference type="EMBL" id="CAG5113757.1"/>
    </source>
</evidence>
<name>A0ABN7TC20_OIKDI</name>
<gene>
    <name evidence="1" type="ORF">OKIOD_LOCUS16612</name>
</gene>
<organism evidence="1 2">
    <name type="scientific">Oikopleura dioica</name>
    <name type="common">Tunicate</name>
    <dbReference type="NCBI Taxonomy" id="34765"/>
    <lineage>
        <taxon>Eukaryota</taxon>
        <taxon>Metazoa</taxon>
        <taxon>Chordata</taxon>
        <taxon>Tunicata</taxon>
        <taxon>Appendicularia</taxon>
        <taxon>Copelata</taxon>
        <taxon>Oikopleuridae</taxon>
        <taxon>Oikopleura</taxon>
    </lineage>
</organism>
<protein>
    <submittedName>
        <fullName evidence="1">Oidioi.mRNA.OKI2018_I69.chr2.g7847.t1.cds</fullName>
    </submittedName>
</protein>
<dbReference type="Gene3D" id="2.120.10.80">
    <property type="entry name" value="Kelch-type beta propeller"/>
    <property type="match status" value="1"/>
</dbReference>
<dbReference type="EMBL" id="OU015567">
    <property type="protein sequence ID" value="CAG5113757.1"/>
    <property type="molecule type" value="Genomic_DNA"/>
</dbReference>
<dbReference type="SUPFAM" id="SSF117281">
    <property type="entry name" value="Kelch motif"/>
    <property type="match status" value="1"/>
</dbReference>
<proteinExistence type="predicted"/>